<organism evidence="2 3">
    <name type="scientific">Lophium mytilinum</name>
    <dbReference type="NCBI Taxonomy" id="390894"/>
    <lineage>
        <taxon>Eukaryota</taxon>
        <taxon>Fungi</taxon>
        <taxon>Dikarya</taxon>
        <taxon>Ascomycota</taxon>
        <taxon>Pezizomycotina</taxon>
        <taxon>Dothideomycetes</taxon>
        <taxon>Pleosporomycetidae</taxon>
        <taxon>Mytilinidiales</taxon>
        <taxon>Mytilinidiaceae</taxon>
        <taxon>Lophium</taxon>
    </lineage>
</organism>
<evidence type="ECO:0000313" key="3">
    <source>
        <dbReference type="Proteomes" id="UP000799750"/>
    </source>
</evidence>
<evidence type="ECO:0000313" key="2">
    <source>
        <dbReference type="EMBL" id="KAF2497358.1"/>
    </source>
</evidence>
<protein>
    <recommendedName>
        <fullName evidence="1">DUF7730 domain-containing protein</fullName>
    </recommendedName>
</protein>
<evidence type="ECO:0000259" key="1">
    <source>
        <dbReference type="Pfam" id="PF24864"/>
    </source>
</evidence>
<dbReference type="Pfam" id="PF24864">
    <property type="entry name" value="DUF7730"/>
    <property type="match status" value="1"/>
</dbReference>
<dbReference type="PANTHER" id="PTHR38790:SF9">
    <property type="entry name" value="F-BOX DOMAIN-CONTAINING PROTEIN"/>
    <property type="match status" value="1"/>
</dbReference>
<dbReference type="PANTHER" id="PTHR38790">
    <property type="entry name" value="2EXR DOMAIN-CONTAINING PROTEIN-RELATED"/>
    <property type="match status" value="1"/>
</dbReference>
<keyword evidence="3" id="KW-1185">Reference proteome</keyword>
<feature type="domain" description="DUF7730" evidence="1">
    <location>
        <begin position="60"/>
        <end position="318"/>
    </location>
</feature>
<dbReference type="AlphaFoldDB" id="A0A6A6QY12"/>
<reference evidence="2" key="1">
    <citation type="journal article" date="2020" name="Stud. Mycol.">
        <title>101 Dothideomycetes genomes: a test case for predicting lifestyles and emergence of pathogens.</title>
        <authorList>
            <person name="Haridas S."/>
            <person name="Albert R."/>
            <person name="Binder M."/>
            <person name="Bloem J."/>
            <person name="Labutti K."/>
            <person name="Salamov A."/>
            <person name="Andreopoulos B."/>
            <person name="Baker S."/>
            <person name="Barry K."/>
            <person name="Bills G."/>
            <person name="Bluhm B."/>
            <person name="Cannon C."/>
            <person name="Castanera R."/>
            <person name="Culley D."/>
            <person name="Daum C."/>
            <person name="Ezra D."/>
            <person name="Gonzalez J."/>
            <person name="Henrissat B."/>
            <person name="Kuo A."/>
            <person name="Liang C."/>
            <person name="Lipzen A."/>
            <person name="Lutzoni F."/>
            <person name="Magnuson J."/>
            <person name="Mondo S."/>
            <person name="Nolan M."/>
            <person name="Ohm R."/>
            <person name="Pangilinan J."/>
            <person name="Park H.-J."/>
            <person name="Ramirez L."/>
            <person name="Alfaro M."/>
            <person name="Sun H."/>
            <person name="Tritt A."/>
            <person name="Yoshinaga Y."/>
            <person name="Zwiers L.-H."/>
            <person name="Turgeon B."/>
            <person name="Goodwin S."/>
            <person name="Spatafora J."/>
            <person name="Crous P."/>
            <person name="Grigoriev I."/>
        </authorList>
    </citation>
    <scope>NUCLEOTIDE SEQUENCE</scope>
    <source>
        <strain evidence="2">CBS 269.34</strain>
    </source>
</reference>
<sequence length="329" mass="37723">MSRRLENPVQTTGKTRVEEVENEAMPVLRRSLTLPLRSPSPIYYNDQPPLRRRYQRTLIQDACLLFRLPLELRTIVYEYVLGGWTLQPARNKTTGQLHLETAHFPGVKCTFPPPRRCPCNTGTLRPYCRCTRELTAERVWHCRLHCINRSSRCIAFQISSLLTCRAIYSEAIDIIYERNTFTITDIGVLLAMQKLVPPHRLQKIRTLTLQSGDISFFSMGWVARVHGTAATSDLLERLQPRFSPRYKVWEQGCAVLAGMSGLRRLVVDIDNATAQSSQEASKVGIMEPLINVRASELFEVMLHWAESPEELDVVDRGAQFTIVRKLAWR</sequence>
<proteinExistence type="predicted"/>
<dbReference type="Proteomes" id="UP000799750">
    <property type="component" value="Unassembled WGS sequence"/>
</dbReference>
<dbReference type="OrthoDB" id="4757095at2759"/>
<dbReference type="EMBL" id="MU004186">
    <property type="protein sequence ID" value="KAF2497358.1"/>
    <property type="molecule type" value="Genomic_DNA"/>
</dbReference>
<gene>
    <name evidence="2" type="ORF">BU16DRAFT_312382</name>
</gene>
<name>A0A6A6QY12_9PEZI</name>
<dbReference type="InterPro" id="IPR056632">
    <property type="entry name" value="DUF7730"/>
</dbReference>
<accession>A0A6A6QY12</accession>